<evidence type="ECO:0000256" key="3">
    <source>
        <dbReference type="ARBA" id="ARBA00022553"/>
    </source>
</evidence>
<dbReference type="RefSeq" id="WP_309939602.1">
    <property type="nucleotide sequence ID" value="NZ_AP025305.1"/>
</dbReference>
<evidence type="ECO:0000256" key="2">
    <source>
        <dbReference type="ARBA" id="ARBA00012438"/>
    </source>
</evidence>
<dbReference type="SUPFAM" id="SSF55785">
    <property type="entry name" value="PYP-like sensor domain (PAS domain)"/>
    <property type="match status" value="1"/>
</dbReference>
<dbReference type="PANTHER" id="PTHR43304">
    <property type="entry name" value="PHYTOCHROME-LIKE PROTEIN CPH1"/>
    <property type="match status" value="1"/>
</dbReference>
<dbReference type="CDD" id="cd00130">
    <property type="entry name" value="PAS"/>
    <property type="match status" value="1"/>
</dbReference>
<dbReference type="AlphaFoldDB" id="A0AAE3XPN3"/>
<dbReference type="PANTHER" id="PTHR43304:SF1">
    <property type="entry name" value="PAC DOMAIN-CONTAINING PROTEIN"/>
    <property type="match status" value="1"/>
</dbReference>
<evidence type="ECO:0000313" key="7">
    <source>
        <dbReference type="EMBL" id="MDR6239813.1"/>
    </source>
</evidence>
<evidence type="ECO:0000256" key="1">
    <source>
        <dbReference type="ARBA" id="ARBA00000085"/>
    </source>
</evidence>
<dbReference type="Proteomes" id="UP001185092">
    <property type="component" value="Unassembled WGS sequence"/>
</dbReference>
<comment type="catalytic activity">
    <reaction evidence="1">
        <text>ATP + protein L-histidine = ADP + protein N-phospho-L-histidine.</text>
        <dbReference type="EC" id="2.7.13.3"/>
    </reaction>
</comment>
<dbReference type="PROSITE" id="PS50109">
    <property type="entry name" value="HIS_KIN"/>
    <property type="match status" value="1"/>
</dbReference>
<keyword evidence="4" id="KW-0808">Transferase</keyword>
<accession>A0AAE3XPN3</accession>
<dbReference type="SMART" id="SM00388">
    <property type="entry name" value="HisKA"/>
    <property type="match status" value="1"/>
</dbReference>
<protein>
    <recommendedName>
        <fullName evidence="2">histidine kinase</fullName>
        <ecNumber evidence="2">2.7.13.3</ecNumber>
    </recommendedName>
</protein>
<organism evidence="7 8">
    <name type="scientific">Aureibacter tunicatorum</name>
    <dbReference type="NCBI Taxonomy" id="866807"/>
    <lineage>
        <taxon>Bacteria</taxon>
        <taxon>Pseudomonadati</taxon>
        <taxon>Bacteroidota</taxon>
        <taxon>Cytophagia</taxon>
        <taxon>Cytophagales</taxon>
        <taxon>Persicobacteraceae</taxon>
        <taxon>Aureibacter</taxon>
    </lineage>
</organism>
<proteinExistence type="predicted"/>
<dbReference type="Pfam" id="PF02518">
    <property type="entry name" value="HATPase_c"/>
    <property type="match status" value="1"/>
</dbReference>
<dbReference type="EC" id="2.7.13.3" evidence="2"/>
<dbReference type="InterPro" id="IPR004358">
    <property type="entry name" value="Sig_transdc_His_kin-like_C"/>
</dbReference>
<dbReference type="FunFam" id="3.30.565.10:FF:000006">
    <property type="entry name" value="Sensor histidine kinase WalK"/>
    <property type="match status" value="1"/>
</dbReference>
<dbReference type="Gene3D" id="3.30.565.10">
    <property type="entry name" value="Histidine kinase-like ATPase, C-terminal domain"/>
    <property type="match status" value="1"/>
</dbReference>
<dbReference type="InterPro" id="IPR005467">
    <property type="entry name" value="His_kinase_dom"/>
</dbReference>
<dbReference type="InterPro" id="IPR036097">
    <property type="entry name" value="HisK_dim/P_sf"/>
</dbReference>
<dbReference type="InterPro" id="IPR003594">
    <property type="entry name" value="HATPase_dom"/>
</dbReference>
<comment type="caution">
    <text evidence="7">The sequence shown here is derived from an EMBL/GenBank/DDBJ whole genome shotgun (WGS) entry which is preliminary data.</text>
</comment>
<keyword evidence="5 7" id="KW-0418">Kinase</keyword>
<gene>
    <name evidence="7" type="ORF">HNQ88_002861</name>
</gene>
<dbReference type="SUPFAM" id="SSF55874">
    <property type="entry name" value="ATPase domain of HSP90 chaperone/DNA topoisomerase II/histidine kinase"/>
    <property type="match status" value="1"/>
</dbReference>
<dbReference type="SUPFAM" id="SSF47384">
    <property type="entry name" value="Homodimeric domain of signal transducing histidine kinase"/>
    <property type="match status" value="1"/>
</dbReference>
<name>A0AAE3XPN3_9BACT</name>
<dbReference type="GO" id="GO:0000155">
    <property type="term" value="F:phosphorelay sensor kinase activity"/>
    <property type="evidence" value="ECO:0007669"/>
    <property type="project" value="InterPro"/>
</dbReference>
<evidence type="ECO:0000313" key="8">
    <source>
        <dbReference type="Proteomes" id="UP001185092"/>
    </source>
</evidence>
<dbReference type="InterPro" id="IPR035965">
    <property type="entry name" value="PAS-like_dom_sf"/>
</dbReference>
<dbReference type="SMART" id="SM00387">
    <property type="entry name" value="HATPase_c"/>
    <property type="match status" value="1"/>
</dbReference>
<keyword evidence="3" id="KW-0597">Phosphoprotein</keyword>
<dbReference type="InterPro" id="IPR036890">
    <property type="entry name" value="HATPase_C_sf"/>
</dbReference>
<reference evidence="7" key="1">
    <citation type="submission" date="2023-07" db="EMBL/GenBank/DDBJ databases">
        <title>Genomic Encyclopedia of Type Strains, Phase IV (KMG-IV): sequencing the most valuable type-strain genomes for metagenomic binning, comparative biology and taxonomic classification.</title>
        <authorList>
            <person name="Goeker M."/>
        </authorList>
    </citation>
    <scope>NUCLEOTIDE SEQUENCE</scope>
    <source>
        <strain evidence="7">DSM 26174</strain>
    </source>
</reference>
<evidence type="ECO:0000256" key="5">
    <source>
        <dbReference type="ARBA" id="ARBA00022777"/>
    </source>
</evidence>
<sequence>MKRLKEFDSVPASLLFMNSEGQIEEINAHALSLFHQEETDIVGHSINNIFGFNEKYSIIRFLEEVHDELVLRKEKVHTVELTGLRKGEKALSCNVHISLFESDRSDAGIPLFVLSVEDVTALRISNEKLKRYTYELERSNIALEEFAYISSHDLQEPLRKIQAFGDRLLQRHATHLTDQGKDYLARMLNAASRMRKLINGLLSYSRVANQQNNFQLVDLNSVIREVFSDLEVLVEQNHAKINTKNLPKIEGDPTLLRQLFQNLIANAIKFKKSDQEPVVSIEGFDITDPKANLKHQSVSAKNFVVILVEDNGIGFNTLYQDKIFQLFQRLEGNKHEGSGIGLAICRKIAQIHGGDIEVESQEGKGTIFKVILSLSQLESK</sequence>
<evidence type="ECO:0000259" key="6">
    <source>
        <dbReference type="PROSITE" id="PS50109"/>
    </source>
</evidence>
<evidence type="ECO:0000256" key="4">
    <source>
        <dbReference type="ARBA" id="ARBA00022679"/>
    </source>
</evidence>
<dbReference type="PRINTS" id="PR00344">
    <property type="entry name" value="BCTRLSENSOR"/>
</dbReference>
<dbReference type="EMBL" id="JAVDQD010000003">
    <property type="protein sequence ID" value="MDR6239813.1"/>
    <property type="molecule type" value="Genomic_DNA"/>
</dbReference>
<keyword evidence="8" id="KW-1185">Reference proteome</keyword>
<dbReference type="Gene3D" id="1.10.287.130">
    <property type="match status" value="1"/>
</dbReference>
<dbReference type="CDD" id="cd00082">
    <property type="entry name" value="HisKA"/>
    <property type="match status" value="1"/>
</dbReference>
<dbReference type="InterPro" id="IPR000014">
    <property type="entry name" value="PAS"/>
</dbReference>
<feature type="domain" description="Histidine kinase" evidence="6">
    <location>
        <begin position="149"/>
        <end position="376"/>
    </location>
</feature>
<dbReference type="Pfam" id="PF00512">
    <property type="entry name" value="HisKA"/>
    <property type="match status" value="1"/>
</dbReference>
<dbReference type="InterPro" id="IPR052162">
    <property type="entry name" value="Sensor_kinase/Photoreceptor"/>
</dbReference>
<dbReference type="Gene3D" id="3.30.450.20">
    <property type="entry name" value="PAS domain"/>
    <property type="match status" value="1"/>
</dbReference>
<dbReference type="InterPro" id="IPR003661">
    <property type="entry name" value="HisK_dim/P_dom"/>
</dbReference>
<dbReference type="Pfam" id="PF13426">
    <property type="entry name" value="PAS_9"/>
    <property type="match status" value="1"/>
</dbReference>